<sequence>MSSSSSEGKHSAIETKSASPNNPIRDSTKTLKAPNLVPISRNPSKRRDSWLERSRRSRGNRNCAIWRRTEDGSPWNELRSMDLRDVKRPRREPRQRGVSRLVMERLVRTVLEMCSNRLQTEETDSRLDLVCAERDGLSSLEYKLQAHEIIPVNLIVCIKDDIHRNLDSI</sequence>
<feature type="compositionally biased region" description="Polar residues" evidence="1">
    <location>
        <begin position="14"/>
        <end position="25"/>
    </location>
</feature>
<dbReference type="Gramene" id="KCW72835">
    <property type="protein sequence ID" value="KCW72835"/>
    <property type="gene ID" value="EUGRSUZ_E01283"/>
</dbReference>
<evidence type="ECO:0000256" key="1">
    <source>
        <dbReference type="SAM" id="MobiDB-lite"/>
    </source>
</evidence>
<evidence type="ECO:0000313" key="2">
    <source>
        <dbReference type="EMBL" id="KCW72835.1"/>
    </source>
</evidence>
<dbReference type="InParanoid" id="A0A059C4H6"/>
<dbReference type="EMBL" id="KK198757">
    <property type="protein sequence ID" value="KCW72835.1"/>
    <property type="molecule type" value="Genomic_DNA"/>
</dbReference>
<accession>A0A059C4H6</accession>
<organism evidence="2">
    <name type="scientific">Eucalyptus grandis</name>
    <name type="common">Flooded gum</name>
    <dbReference type="NCBI Taxonomy" id="71139"/>
    <lineage>
        <taxon>Eukaryota</taxon>
        <taxon>Viridiplantae</taxon>
        <taxon>Streptophyta</taxon>
        <taxon>Embryophyta</taxon>
        <taxon>Tracheophyta</taxon>
        <taxon>Spermatophyta</taxon>
        <taxon>Magnoliopsida</taxon>
        <taxon>eudicotyledons</taxon>
        <taxon>Gunneridae</taxon>
        <taxon>Pentapetalae</taxon>
        <taxon>rosids</taxon>
        <taxon>malvids</taxon>
        <taxon>Myrtales</taxon>
        <taxon>Myrtaceae</taxon>
        <taxon>Myrtoideae</taxon>
        <taxon>Eucalypteae</taxon>
        <taxon>Eucalyptus</taxon>
    </lineage>
</organism>
<protein>
    <submittedName>
        <fullName evidence="2">Uncharacterized protein</fullName>
    </submittedName>
</protein>
<name>A0A059C4H6_EUCGR</name>
<feature type="region of interest" description="Disordered" evidence="1">
    <location>
        <begin position="1"/>
        <end position="53"/>
    </location>
</feature>
<dbReference type="AlphaFoldDB" id="A0A059C4H6"/>
<proteinExistence type="predicted"/>
<reference evidence="2" key="1">
    <citation type="submission" date="2013-07" db="EMBL/GenBank/DDBJ databases">
        <title>The genome of Eucalyptus grandis.</title>
        <authorList>
            <person name="Schmutz J."/>
            <person name="Hayes R."/>
            <person name="Myburg A."/>
            <person name="Tuskan G."/>
            <person name="Grattapaglia D."/>
            <person name="Rokhsar D.S."/>
        </authorList>
    </citation>
    <scope>NUCLEOTIDE SEQUENCE</scope>
    <source>
        <tissue evidence="2">Leaf extractions</tissue>
    </source>
</reference>
<gene>
    <name evidence="2" type="ORF">EUGRSUZ_E01283</name>
</gene>